<dbReference type="AlphaFoldDB" id="A0A0A9Y667"/>
<proteinExistence type="predicted"/>
<dbReference type="InterPro" id="IPR011989">
    <property type="entry name" value="ARM-like"/>
</dbReference>
<dbReference type="SUPFAM" id="SSF48371">
    <property type="entry name" value="ARM repeat"/>
    <property type="match status" value="1"/>
</dbReference>
<reference evidence="2" key="2">
    <citation type="submission" date="2014-07" db="EMBL/GenBank/DDBJ databases">
        <authorList>
            <person name="Hull J."/>
        </authorList>
    </citation>
    <scope>NUCLEOTIDE SEQUENCE</scope>
</reference>
<dbReference type="Gene3D" id="1.10.510.10">
    <property type="entry name" value="Transferase(Phosphotransferase) domain 1"/>
    <property type="match status" value="1"/>
</dbReference>
<name>A0A0A9Y667_LYGHE</name>
<reference evidence="2" key="1">
    <citation type="journal article" date="2014" name="PLoS ONE">
        <title>Transcriptome-Based Identification of ABC Transporters in the Western Tarnished Plant Bug Lygus hesperus.</title>
        <authorList>
            <person name="Hull J.J."/>
            <person name="Chaney K."/>
            <person name="Geib S.M."/>
            <person name="Fabrick J.A."/>
            <person name="Brent C.S."/>
            <person name="Walsh D."/>
            <person name="Lavine L.C."/>
        </authorList>
    </citation>
    <scope>NUCLEOTIDE SEQUENCE</scope>
</reference>
<dbReference type="PANTHER" id="PTHR12984:SF15">
    <property type="entry name" value="PROTEIN-ASSOCIATING WITH THE CARBOXYL-TERMINAL DOMAIN OF EZRIN"/>
    <property type="match status" value="1"/>
</dbReference>
<gene>
    <name evidence="2" type="primary">Scyl3</name>
    <name evidence="2" type="ORF">CM83_68761</name>
</gene>
<dbReference type="PANTHER" id="PTHR12984">
    <property type="entry name" value="SCY1-RELATED S/T PROTEIN KINASE-LIKE"/>
    <property type="match status" value="1"/>
</dbReference>
<dbReference type="Gene3D" id="1.25.10.10">
    <property type="entry name" value="Leucine-rich Repeat Variant"/>
    <property type="match status" value="1"/>
</dbReference>
<dbReference type="InterPro" id="IPR011009">
    <property type="entry name" value="Kinase-like_dom_sf"/>
</dbReference>
<feature type="compositionally biased region" description="Acidic residues" evidence="1">
    <location>
        <begin position="614"/>
        <end position="631"/>
    </location>
</feature>
<accession>A0A0A9Y667</accession>
<dbReference type="EMBL" id="GBHO01017021">
    <property type="protein sequence ID" value="JAG26583.1"/>
    <property type="molecule type" value="Transcribed_RNA"/>
</dbReference>
<dbReference type="SUPFAM" id="SSF56112">
    <property type="entry name" value="Protein kinase-like (PK-like)"/>
    <property type="match status" value="1"/>
</dbReference>
<organism evidence="2">
    <name type="scientific">Lygus hesperus</name>
    <name type="common">Western plant bug</name>
    <dbReference type="NCBI Taxonomy" id="30085"/>
    <lineage>
        <taxon>Eukaryota</taxon>
        <taxon>Metazoa</taxon>
        <taxon>Ecdysozoa</taxon>
        <taxon>Arthropoda</taxon>
        <taxon>Hexapoda</taxon>
        <taxon>Insecta</taxon>
        <taxon>Pterygota</taxon>
        <taxon>Neoptera</taxon>
        <taxon>Paraneoptera</taxon>
        <taxon>Hemiptera</taxon>
        <taxon>Heteroptera</taxon>
        <taxon>Panheteroptera</taxon>
        <taxon>Cimicomorpha</taxon>
        <taxon>Miridae</taxon>
        <taxon>Mirini</taxon>
        <taxon>Lygus</taxon>
    </lineage>
</organism>
<dbReference type="InterPro" id="IPR016024">
    <property type="entry name" value="ARM-type_fold"/>
</dbReference>
<dbReference type="InterPro" id="IPR051177">
    <property type="entry name" value="CIK-Related_Protein"/>
</dbReference>
<evidence type="ECO:0000313" key="2">
    <source>
        <dbReference type="EMBL" id="JAG26583.1"/>
    </source>
</evidence>
<feature type="region of interest" description="Disordered" evidence="1">
    <location>
        <begin position="460"/>
        <end position="489"/>
    </location>
</feature>
<feature type="region of interest" description="Disordered" evidence="1">
    <location>
        <begin position="414"/>
        <end position="433"/>
    </location>
</feature>
<protein>
    <submittedName>
        <fullName evidence="2">Protein-associating with the carboxyl-terminal domain of ezrin</fullName>
    </submittedName>
</protein>
<sequence length="631" mass="70095">MGNNKSHSSLLNVEEKPYMSNTSWTLHHAAFKGQPDRKVSLFKSTQSEKSSTLEKCAKNLMLHRHPNILKYVASWTAGGHTFLATEEVTPLAHVIAKQTPLQICIGLQSVLKAVNFLHDKALSSHNNICQTSVYVTPEGYWKLGGLEYLCRFSDLSARFLADSHQGRYERGISPNEESRIPQPPSAIDQYAFGILTEEVLKTRDEDVPGMADFLHTAITQLQAVDCKLRPSIETLLEHSFFTHEFITIHNFLTELPLKTSSEKQTFFRDLPCSLSEFNGEAVASQLGVLLLSRIVMLDSTAQQHLLPRILTPKSCDDSIGLFAEQTYRDHISPRLITIFHVRDIQVRLTLLKYFSMFCDMFTIPQLNSHIIPELLVGVMDLNDELVAATLRALADLVPILGAATVIGGKRAKHFSDGRPKVNPVSKAGRKSNKAVKNHEIDAGIGFSDTVPIKSDYPELFLSERPSPDGGEAPTSTTPVTTEDEGEAWDSWDNLPPSINQMESEHSVNPMITTDMDEAKLIVEDLIPSTSRPSVSKMPSDPPLNIPIDKLETLDIKTKVESTSDELDFFRDMEPVISKTQVVRVGTPSPRDSPQPLESVPSTSIFDAAVHDTDEVGWGEDSDWADEGIDNQ</sequence>
<dbReference type="Gene3D" id="3.30.200.20">
    <property type="entry name" value="Phosphorylase Kinase, domain 1"/>
    <property type="match status" value="1"/>
</dbReference>
<feature type="region of interest" description="Disordered" evidence="1">
    <location>
        <begin position="580"/>
        <end position="631"/>
    </location>
</feature>
<evidence type="ECO:0000256" key="1">
    <source>
        <dbReference type="SAM" id="MobiDB-lite"/>
    </source>
</evidence>